<dbReference type="PROSITE" id="PS50293">
    <property type="entry name" value="TPR_REGION"/>
    <property type="match status" value="1"/>
</dbReference>
<dbReference type="EMBL" id="CP024091">
    <property type="protein sequence ID" value="ATP55341.1"/>
    <property type="molecule type" value="Genomic_DNA"/>
</dbReference>
<feature type="signal peptide" evidence="3">
    <location>
        <begin position="1"/>
        <end position="24"/>
    </location>
</feature>
<keyword evidence="3" id="KW-0732">Signal</keyword>
<dbReference type="InterPro" id="IPR003646">
    <property type="entry name" value="SH3-like_bac-type"/>
</dbReference>
<keyword evidence="2" id="KW-1133">Transmembrane helix</keyword>
<keyword evidence="6" id="KW-1185">Reference proteome</keyword>
<evidence type="ECO:0000256" key="3">
    <source>
        <dbReference type="SAM" id="SignalP"/>
    </source>
</evidence>
<proteinExistence type="predicted"/>
<dbReference type="InterPro" id="IPR019734">
    <property type="entry name" value="TPR_rpt"/>
</dbReference>
<evidence type="ECO:0000256" key="1">
    <source>
        <dbReference type="PROSITE-ProRule" id="PRU00339"/>
    </source>
</evidence>
<dbReference type="Pfam" id="PF08239">
    <property type="entry name" value="SH3_3"/>
    <property type="match status" value="1"/>
</dbReference>
<dbReference type="Pfam" id="PF13432">
    <property type="entry name" value="TPR_16"/>
    <property type="match status" value="1"/>
</dbReference>
<gene>
    <name evidence="5" type="ORF">CPT03_02110</name>
</gene>
<evidence type="ECO:0000259" key="4">
    <source>
        <dbReference type="PROSITE" id="PS51781"/>
    </source>
</evidence>
<keyword evidence="2" id="KW-0472">Membrane</keyword>
<feature type="transmembrane region" description="Helical" evidence="2">
    <location>
        <begin position="128"/>
        <end position="155"/>
    </location>
</feature>
<protein>
    <recommendedName>
        <fullName evidence="4">SH3b domain-containing protein</fullName>
    </recommendedName>
</protein>
<dbReference type="SMART" id="SM00028">
    <property type="entry name" value="TPR"/>
    <property type="match status" value="2"/>
</dbReference>
<dbReference type="AlphaFoldDB" id="A0A2D1U156"/>
<keyword evidence="2" id="KW-0812">Transmembrane</keyword>
<evidence type="ECO:0000313" key="6">
    <source>
        <dbReference type="Proteomes" id="UP000223749"/>
    </source>
</evidence>
<dbReference type="Proteomes" id="UP000223749">
    <property type="component" value="Chromosome"/>
</dbReference>
<feature type="transmembrane region" description="Helical" evidence="2">
    <location>
        <begin position="167"/>
        <end position="187"/>
    </location>
</feature>
<feature type="domain" description="SH3b" evidence="4">
    <location>
        <begin position="195"/>
        <end position="257"/>
    </location>
</feature>
<dbReference type="PROSITE" id="PS50005">
    <property type="entry name" value="TPR"/>
    <property type="match status" value="1"/>
</dbReference>
<dbReference type="PROSITE" id="PS51781">
    <property type="entry name" value="SH3B"/>
    <property type="match status" value="1"/>
</dbReference>
<sequence length="257" mass="28966">MHNRLKHFFYSFILLVISPLFLCAKENPETLFAKGNGQYAKAQYKEAAQSYEEVLKDGYKSADVYFNLGNAYYKMGEMAPAILYYEKAYKLTPGDQEISLNLQLANLKIADKIDAVPEFFLAKWWKSFVLFFSVQALSVFAVVLLLLGFTLLIVYLFAELMTIKKPAFYAGICLIVLGLLSVFIGNLQNSYLHNSTQAIVFNGTVNVKSGPDEKGKTLFVIHEGTKVTIKQNDDNWIKVELPNGNIGWIESVAVKEI</sequence>
<dbReference type="OrthoDB" id="9776208at2"/>
<accession>A0A2D1U156</accession>
<keyword evidence="1" id="KW-0802">TPR repeat</keyword>
<dbReference type="KEGG" id="pgs:CPT03_02110"/>
<dbReference type="Gene3D" id="2.30.30.40">
    <property type="entry name" value="SH3 Domains"/>
    <property type="match status" value="1"/>
</dbReference>
<dbReference type="Gene3D" id="1.25.40.10">
    <property type="entry name" value="Tetratricopeptide repeat domain"/>
    <property type="match status" value="1"/>
</dbReference>
<name>A0A2D1U156_9SPHI</name>
<feature type="chain" id="PRO_5013709428" description="SH3b domain-containing protein" evidence="3">
    <location>
        <begin position="25"/>
        <end position="257"/>
    </location>
</feature>
<reference evidence="5 6" key="1">
    <citation type="submission" date="2017-10" db="EMBL/GenBank/DDBJ databases">
        <title>Whole genome of Pedobacter ginsengisoli T01R-27 isolated from tomato rhizosphere.</title>
        <authorList>
            <person name="Weon H.-Y."/>
            <person name="Lee S.A."/>
            <person name="Sang M.K."/>
            <person name="Song J."/>
        </authorList>
    </citation>
    <scope>NUCLEOTIDE SEQUENCE [LARGE SCALE GENOMIC DNA]</scope>
    <source>
        <strain evidence="5 6">T01R-27</strain>
    </source>
</reference>
<dbReference type="SUPFAM" id="SSF48452">
    <property type="entry name" value="TPR-like"/>
    <property type="match status" value="1"/>
</dbReference>
<evidence type="ECO:0000256" key="2">
    <source>
        <dbReference type="SAM" id="Phobius"/>
    </source>
</evidence>
<organism evidence="5 6">
    <name type="scientific">Pedobacter ginsengisoli</name>
    <dbReference type="NCBI Taxonomy" id="363852"/>
    <lineage>
        <taxon>Bacteria</taxon>
        <taxon>Pseudomonadati</taxon>
        <taxon>Bacteroidota</taxon>
        <taxon>Sphingobacteriia</taxon>
        <taxon>Sphingobacteriales</taxon>
        <taxon>Sphingobacteriaceae</taxon>
        <taxon>Pedobacter</taxon>
    </lineage>
</organism>
<dbReference type="InterPro" id="IPR011990">
    <property type="entry name" value="TPR-like_helical_dom_sf"/>
</dbReference>
<feature type="repeat" description="TPR" evidence="1">
    <location>
        <begin position="62"/>
        <end position="95"/>
    </location>
</feature>
<dbReference type="SMART" id="SM00287">
    <property type="entry name" value="SH3b"/>
    <property type="match status" value="1"/>
</dbReference>
<evidence type="ECO:0000313" key="5">
    <source>
        <dbReference type="EMBL" id="ATP55341.1"/>
    </source>
</evidence>